<dbReference type="GO" id="GO:0043546">
    <property type="term" value="F:molybdopterin cofactor binding"/>
    <property type="evidence" value="ECO:0007669"/>
    <property type="project" value="InterPro"/>
</dbReference>
<keyword evidence="10" id="KW-1185">Reference proteome</keyword>
<keyword evidence="7" id="KW-0411">Iron-sulfur</keyword>
<dbReference type="GO" id="GO:0051536">
    <property type="term" value="F:iron-sulfur cluster binding"/>
    <property type="evidence" value="ECO:0007669"/>
    <property type="project" value="UniProtKB-KW"/>
</dbReference>
<dbReference type="Pfam" id="PF00384">
    <property type="entry name" value="Molybdopterin"/>
    <property type="match status" value="1"/>
</dbReference>
<gene>
    <name evidence="9" type="ORF">RSO01_89870</name>
</gene>
<dbReference type="EMBL" id="BKAJ01000259">
    <property type="protein sequence ID" value="GEP61821.1"/>
    <property type="molecule type" value="Genomic_DNA"/>
</dbReference>
<accession>A0A512NS96</accession>
<dbReference type="InterPro" id="IPR006656">
    <property type="entry name" value="Mopterin_OxRdtase"/>
</dbReference>
<dbReference type="PANTHER" id="PTHR43742:SF6">
    <property type="entry name" value="OXIDOREDUCTASE YYAE-RELATED"/>
    <property type="match status" value="1"/>
</dbReference>
<keyword evidence="4" id="KW-0479">Metal-binding</keyword>
<evidence type="ECO:0000256" key="1">
    <source>
        <dbReference type="ARBA" id="ARBA00001942"/>
    </source>
</evidence>
<dbReference type="InterPro" id="IPR006655">
    <property type="entry name" value="Mopterin_OxRdtase_prok_CS"/>
</dbReference>
<reference evidence="9 10" key="1">
    <citation type="submission" date="2019-07" db="EMBL/GenBank/DDBJ databases">
        <title>Whole genome shotgun sequence of Reyranella soli NBRC 108950.</title>
        <authorList>
            <person name="Hosoyama A."/>
            <person name="Uohara A."/>
            <person name="Ohji S."/>
            <person name="Ichikawa N."/>
        </authorList>
    </citation>
    <scope>NUCLEOTIDE SEQUENCE [LARGE SCALE GENOMIC DNA]</scope>
    <source>
        <strain evidence="9 10">NBRC 108950</strain>
    </source>
</reference>
<comment type="cofactor">
    <cofactor evidence="1">
        <name>Mo-bis(molybdopterin guanine dinucleotide)</name>
        <dbReference type="ChEBI" id="CHEBI:60539"/>
    </cofactor>
</comment>
<dbReference type="InterPro" id="IPR009010">
    <property type="entry name" value="Asp_de-COase-like_dom_sf"/>
</dbReference>
<evidence type="ECO:0000256" key="2">
    <source>
        <dbReference type="ARBA" id="ARBA00010312"/>
    </source>
</evidence>
<dbReference type="Proteomes" id="UP000321058">
    <property type="component" value="Unassembled WGS sequence"/>
</dbReference>
<dbReference type="InterPro" id="IPR050612">
    <property type="entry name" value="Prok_Mopterin_Oxidored"/>
</dbReference>
<dbReference type="InterPro" id="IPR006963">
    <property type="entry name" value="Mopterin_OxRdtase_4Fe-4S_dom"/>
</dbReference>
<keyword evidence="6" id="KW-0408">Iron</keyword>
<dbReference type="Gene3D" id="3.40.228.10">
    <property type="entry name" value="Dimethylsulfoxide Reductase, domain 2"/>
    <property type="match status" value="1"/>
</dbReference>
<dbReference type="PROSITE" id="PS00490">
    <property type="entry name" value="MOLYBDOPTERIN_PROK_2"/>
    <property type="match status" value="1"/>
</dbReference>
<dbReference type="InterPro" id="IPR037949">
    <property type="entry name" value="MopB_CT_Acetylene-hydratase"/>
</dbReference>
<dbReference type="SMART" id="SM00926">
    <property type="entry name" value="Molybdop_Fe4S4"/>
    <property type="match status" value="1"/>
</dbReference>
<evidence type="ECO:0000313" key="10">
    <source>
        <dbReference type="Proteomes" id="UP000321058"/>
    </source>
</evidence>
<dbReference type="GO" id="GO:0018818">
    <property type="term" value="F:acetylene hydratase activity"/>
    <property type="evidence" value="ECO:0007669"/>
    <property type="project" value="InterPro"/>
</dbReference>
<protein>
    <recommendedName>
        <fullName evidence="8">4Fe-4S Mo/W bis-MGD-type domain-containing protein</fullName>
    </recommendedName>
</protein>
<comment type="caution">
    <text evidence="9">The sequence shown here is derived from an EMBL/GenBank/DDBJ whole genome shotgun (WGS) entry which is preliminary data.</text>
</comment>
<evidence type="ECO:0000256" key="5">
    <source>
        <dbReference type="ARBA" id="ARBA00023002"/>
    </source>
</evidence>
<dbReference type="Gene3D" id="3.40.50.740">
    <property type="match status" value="2"/>
</dbReference>
<dbReference type="GO" id="GO:0016491">
    <property type="term" value="F:oxidoreductase activity"/>
    <property type="evidence" value="ECO:0007669"/>
    <property type="project" value="UniProtKB-KW"/>
</dbReference>
<feature type="domain" description="4Fe-4S Mo/W bis-MGD-type" evidence="8">
    <location>
        <begin position="14"/>
        <end position="69"/>
    </location>
</feature>
<dbReference type="SUPFAM" id="SSF53706">
    <property type="entry name" value="Formate dehydrogenase/DMSO reductase, domains 1-3"/>
    <property type="match status" value="1"/>
</dbReference>
<evidence type="ECO:0000256" key="6">
    <source>
        <dbReference type="ARBA" id="ARBA00023004"/>
    </source>
</evidence>
<keyword evidence="5" id="KW-0560">Oxidoreductase</keyword>
<evidence type="ECO:0000259" key="8">
    <source>
        <dbReference type="PROSITE" id="PS51669"/>
    </source>
</evidence>
<dbReference type="GO" id="GO:0046872">
    <property type="term" value="F:metal ion binding"/>
    <property type="evidence" value="ECO:0007669"/>
    <property type="project" value="UniProtKB-KW"/>
</dbReference>
<comment type="similarity">
    <text evidence="2">Belongs to the prokaryotic molybdopterin-containing oxidoreductase family.</text>
</comment>
<dbReference type="SUPFAM" id="SSF50692">
    <property type="entry name" value="ADC-like"/>
    <property type="match status" value="1"/>
</dbReference>
<dbReference type="PROSITE" id="PS51669">
    <property type="entry name" value="4FE4S_MOW_BIS_MGD"/>
    <property type="match status" value="1"/>
</dbReference>
<dbReference type="Gene3D" id="2.20.25.90">
    <property type="entry name" value="ADC-like domains"/>
    <property type="match status" value="1"/>
</dbReference>
<dbReference type="AlphaFoldDB" id="A0A512NS96"/>
<sequence>MEGSAIAMTDHASTQKIHGHCALCIARCGTIATVEGGRFTRLDPDPSHPTGQAICAKGRAAPELVYHPDRLTRPLRRTRPKGDSDPGWVPISWDEALDLTATAMQRIKAQYGARAVAFSMASASTTAIGDSAVFVQRLRNAFGTPNLYGSIDVCGWGRAFATQYTFGVGIVAIGGGQGAMADIANAGCLILWGYNPSFSRLTHATAIADALQRGMKLIVIDPRKVGLGAKADVWLRVRPGSDGALALGLANLMIRNGWYDRKFIQAWSNGPLLVRNDTGRLLSAHDLGQDSGDEGARRYFAWHETEARLVAYDAAAGHHEADASSLALEGEYRIATPQGEVICRPAFELYAALCRTYPPEAVEATCWIPPDQLEAAARLIWHARPVSYYAWSGHEQHANTTQTARAMSLLYALTGSFDGPGGNVLLPGVPTRPIVGNDLPGAKGMAPALGMSDRPLGLARWNFVGGRELYEAMLESKPYPVRGLIGFGANMLMSQADGIYGRKALASLDFYAHLDMFMTPTAALADVVLPVASAFEREALRVGFEISAEAQSLVQLRPAVVPPPGQARPDASIIFDLAGRLGFAAEFWNGDIDAAYRQQLEPSGVTLEQLRAHPEGVRVPLKTQHAKHAQADAAGFTRGFATPSRRVELYSETLLEHGYAPLPDFVDPTGAPGSLRDPKARFPLLLTCAKPTLFLQSQNRALASLRKRSMFPEVEMHPEAARERQISQGDWVSITTADGSVRACARFNETLDPRVVVGQHGWWQGCAELDAPGYDPFGPMGANYNLLIDPTVADPVSRTASYRANMCEIRAAGVS</sequence>
<dbReference type="CDD" id="cd02781">
    <property type="entry name" value="MopB_CT_Acetylene-hydratase"/>
    <property type="match status" value="1"/>
</dbReference>
<dbReference type="InterPro" id="IPR006657">
    <property type="entry name" value="MoPterin_dinucl-bd_dom"/>
</dbReference>
<keyword evidence="3" id="KW-0500">Molybdenum</keyword>
<proteinExistence type="inferred from homology"/>
<dbReference type="PANTHER" id="PTHR43742">
    <property type="entry name" value="TRIMETHYLAMINE-N-OXIDE REDUCTASE"/>
    <property type="match status" value="1"/>
</dbReference>
<organism evidence="9 10">
    <name type="scientific">Reyranella soli</name>
    <dbReference type="NCBI Taxonomy" id="1230389"/>
    <lineage>
        <taxon>Bacteria</taxon>
        <taxon>Pseudomonadati</taxon>
        <taxon>Pseudomonadota</taxon>
        <taxon>Alphaproteobacteria</taxon>
        <taxon>Hyphomicrobiales</taxon>
        <taxon>Reyranellaceae</taxon>
        <taxon>Reyranella</taxon>
    </lineage>
</organism>
<name>A0A512NS96_9HYPH</name>
<dbReference type="Pfam" id="PF01568">
    <property type="entry name" value="Molydop_binding"/>
    <property type="match status" value="1"/>
</dbReference>
<evidence type="ECO:0000256" key="7">
    <source>
        <dbReference type="ARBA" id="ARBA00023014"/>
    </source>
</evidence>
<evidence type="ECO:0000256" key="4">
    <source>
        <dbReference type="ARBA" id="ARBA00022723"/>
    </source>
</evidence>
<evidence type="ECO:0000313" key="9">
    <source>
        <dbReference type="EMBL" id="GEP61821.1"/>
    </source>
</evidence>
<dbReference type="Gene3D" id="2.40.40.20">
    <property type="match status" value="1"/>
</dbReference>
<evidence type="ECO:0000256" key="3">
    <source>
        <dbReference type="ARBA" id="ARBA00022505"/>
    </source>
</evidence>
<dbReference type="Pfam" id="PF04879">
    <property type="entry name" value="Molybdop_Fe4S4"/>
    <property type="match status" value="1"/>
</dbReference>